<evidence type="ECO:0000313" key="9">
    <source>
        <dbReference type="EMBL" id="CAG8764515.1"/>
    </source>
</evidence>
<evidence type="ECO:0000256" key="3">
    <source>
        <dbReference type="ARBA" id="ARBA00022741"/>
    </source>
</evidence>
<dbReference type="GO" id="GO:0006139">
    <property type="term" value="P:nucleobase-containing compound metabolic process"/>
    <property type="evidence" value="ECO:0007669"/>
    <property type="project" value="InterPro"/>
</dbReference>
<keyword evidence="10" id="KW-1185">Reference proteome</keyword>
<evidence type="ECO:0000256" key="5">
    <source>
        <dbReference type="ARBA" id="ARBA00022840"/>
    </source>
</evidence>
<evidence type="ECO:0000256" key="7">
    <source>
        <dbReference type="ARBA" id="ARBA00048478"/>
    </source>
</evidence>
<evidence type="ECO:0000259" key="8">
    <source>
        <dbReference type="Pfam" id="PF02224"/>
    </source>
</evidence>
<name>A0A9N9NX02_9GLOM</name>
<dbReference type="InterPro" id="IPR011994">
    <property type="entry name" value="Cytidylate_kinase_dom"/>
</dbReference>
<accession>A0A9N9NX02</accession>
<comment type="catalytic activity">
    <reaction evidence="6">
        <text>dCMP + ATP = dCDP + ADP</text>
        <dbReference type="Rhea" id="RHEA:25094"/>
        <dbReference type="ChEBI" id="CHEBI:30616"/>
        <dbReference type="ChEBI" id="CHEBI:57566"/>
        <dbReference type="ChEBI" id="CHEBI:58593"/>
        <dbReference type="ChEBI" id="CHEBI:456216"/>
        <dbReference type="EC" id="2.7.4.25"/>
    </reaction>
</comment>
<comment type="caution">
    <text evidence="9">The sequence shown here is derived from an EMBL/GenBank/DDBJ whole genome shotgun (WGS) entry which is preliminary data.</text>
</comment>
<keyword evidence="3" id="KW-0547">Nucleotide-binding</keyword>
<feature type="domain" description="Cytidylate kinase" evidence="8">
    <location>
        <begin position="107"/>
        <end position="262"/>
    </location>
</feature>
<dbReference type="GO" id="GO:0036431">
    <property type="term" value="F:dCMP kinase activity"/>
    <property type="evidence" value="ECO:0007669"/>
    <property type="project" value="InterPro"/>
</dbReference>
<proteinExistence type="predicted"/>
<feature type="non-terminal residue" evidence="9">
    <location>
        <position position="341"/>
    </location>
</feature>
<evidence type="ECO:0000313" key="10">
    <source>
        <dbReference type="Proteomes" id="UP000789405"/>
    </source>
</evidence>
<dbReference type="GO" id="GO:0005524">
    <property type="term" value="F:ATP binding"/>
    <property type="evidence" value="ECO:0007669"/>
    <property type="project" value="UniProtKB-KW"/>
</dbReference>
<gene>
    <name evidence="9" type="ORF">DERYTH_LOCUS18118</name>
</gene>
<keyword evidence="4" id="KW-0418">Kinase</keyword>
<organism evidence="9 10">
    <name type="scientific">Dentiscutata erythropus</name>
    <dbReference type="NCBI Taxonomy" id="1348616"/>
    <lineage>
        <taxon>Eukaryota</taxon>
        <taxon>Fungi</taxon>
        <taxon>Fungi incertae sedis</taxon>
        <taxon>Mucoromycota</taxon>
        <taxon>Glomeromycotina</taxon>
        <taxon>Glomeromycetes</taxon>
        <taxon>Diversisporales</taxon>
        <taxon>Gigasporaceae</taxon>
        <taxon>Dentiscutata</taxon>
    </lineage>
</organism>
<evidence type="ECO:0000256" key="6">
    <source>
        <dbReference type="ARBA" id="ARBA00047615"/>
    </source>
</evidence>
<keyword evidence="2" id="KW-0808">Transferase</keyword>
<dbReference type="AlphaFoldDB" id="A0A9N9NX02"/>
<keyword evidence="5" id="KW-0067">ATP-binding</keyword>
<comment type="catalytic activity">
    <reaction evidence="7">
        <text>CMP + ATP = CDP + ADP</text>
        <dbReference type="Rhea" id="RHEA:11600"/>
        <dbReference type="ChEBI" id="CHEBI:30616"/>
        <dbReference type="ChEBI" id="CHEBI:58069"/>
        <dbReference type="ChEBI" id="CHEBI:60377"/>
        <dbReference type="ChEBI" id="CHEBI:456216"/>
        <dbReference type="EC" id="2.7.4.25"/>
    </reaction>
</comment>
<dbReference type="OrthoDB" id="10263145at2759"/>
<dbReference type="Proteomes" id="UP000789405">
    <property type="component" value="Unassembled WGS sequence"/>
</dbReference>
<evidence type="ECO:0000256" key="1">
    <source>
        <dbReference type="ARBA" id="ARBA00012906"/>
    </source>
</evidence>
<protein>
    <recommendedName>
        <fullName evidence="1">(d)CMP kinase</fullName>
        <ecNumber evidence="1">2.7.4.25</ecNumber>
    </recommendedName>
</protein>
<sequence length="341" mass="40362">MSPNVIGIESSEDLIYTPKFKGFKYINDYLSKNRLRQYHEDYIFVFSEYNLNAVQLFKEKYSFLLKEYELFKELLEINSLKHVKDLFILAKHLNNKYVLPSIKEESVGKTTVGSALANSLKYRFIDSGIFYQYLGYLSYQYSDNTENNSKTIEIFKKNMKQDKFFDSITELINSLGNEDYYLSGEEGAKISKNQEAHHIINQYIYQITKEKEFIVVGRDTTFNILPDAEVKIVLSADIDIRVQRHSLQINLTDIKNIFANVLYHYEDIIELKNWELNNAINNDAFAEAFPNIGERIKFIEDLLLYYEARKTIFMLVDRKLPKDRDYEFFEEIIEWKDTVFS</sequence>
<evidence type="ECO:0000256" key="4">
    <source>
        <dbReference type="ARBA" id="ARBA00022777"/>
    </source>
</evidence>
<evidence type="ECO:0000256" key="2">
    <source>
        <dbReference type="ARBA" id="ARBA00022679"/>
    </source>
</evidence>
<dbReference type="Pfam" id="PF02224">
    <property type="entry name" value="Cytidylate_kin"/>
    <property type="match status" value="1"/>
</dbReference>
<dbReference type="InterPro" id="IPR027417">
    <property type="entry name" value="P-loop_NTPase"/>
</dbReference>
<reference evidence="9" key="1">
    <citation type="submission" date="2021-06" db="EMBL/GenBank/DDBJ databases">
        <authorList>
            <person name="Kallberg Y."/>
            <person name="Tangrot J."/>
            <person name="Rosling A."/>
        </authorList>
    </citation>
    <scope>NUCLEOTIDE SEQUENCE</scope>
    <source>
        <strain evidence="9">MA453B</strain>
    </source>
</reference>
<dbReference type="SUPFAM" id="SSF52540">
    <property type="entry name" value="P-loop containing nucleoside triphosphate hydrolases"/>
    <property type="match status" value="1"/>
</dbReference>
<dbReference type="EMBL" id="CAJVPY010017941">
    <property type="protein sequence ID" value="CAG8764515.1"/>
    <property type="molecule type" value="Genomic_DNA"/>
</dbReference>
<dbReference type="EC" id="2.7.4.25" evidence="1"/>
<dbReference type="Gene3D" id="3.40.50.300">
    <property type="entry name" value="P-loop containing nucleotide triphosphate hydrolases"/>
    <property type="match status" value="1"/>
</dbReference>